<protein>
    <submittedName>
        <fullName evidence="4">Uncharacterized protein</fullName>
    </submittedName>
</protein>
<keyword evidence="3" id="KW-0812">Transmembrane</keyword>
<organism evidence="4 5">
    <name type="scientific">Sordaria brevicollis</name>
    <dbReference type="NCBI Taxonomy" id="83679"/>
    <lineage>
        <taxon>Eukaryota</taxon>
        <taxon>Fungi</taxon>
        <taxon>Dikarya</taxon>
        <taxon>Ascomycota</taxon>
        <taxon>Pezizomycotina</taxon>
        <taxon>Sordariomycetes</taxon>
        <taxon>Sordariomycetidae</taxon>
        <taxon>Sordariales</taxon>
        <taxon>Sordariaceae</taxon>
        <taxon>Sordaria</taxon>
    </lineage>
</organism>
<feature type="compositionally biased region" description="Basic and acidic residues" evidence="2">
    <location>
        <begin position="594"/>
        <end position="609"/>
    </location>
</feature>
<feature type="compositionally biased region" description="Pro residues" evidence="2">
    <location>
        <begin position="456"/>
        <end position="469"/>
    </location>
</feature>
<feature type="compositionally biased region" description="Polar residues" evidence="2">
    <location>
        <begin position="637"/>
        <end position="651"/>
    </location>
</feature>
<feature type="region of interest" description="Disordered" evidence="2">
    <location>
        <begin position="526"/>
        <end position="661"/>
    </location>
</feature>
<dbReference type="EMBL" id="JAUTDP010000010">
    <property type="protein sequence ID" value="KAK3395725.1"/>
    <property type="molecule type" value="Genomic_DNA"/>
</dbReference>
<feature type="compositionally biased region" description="Low complexity" evidence="2">
    <location>
        <begin position="572"/>
        <end position="593"/>
    </location>
</feature>
<feature type="region of interest" description="Disordered" evidence="2">
    <location>
        <begin position="357"/>
        <end position="421"/>
    </location>
</feature>
<dbReference type="AlphaFoldDB" id="A0AAE0U9N6"/>
<proteinExistence type="predicted"/>
<gene>
    <name evidence="4" type="ORF">B0T20DRAFT_44219</name>
</gene>
<comment type="caution">
    <text evidence="4">The sequence shown here is derived from an EMBL/GenBank/DDBJ whole genome shotgun (WGS) entry which is preliminary data.</text>
</comment>
<keyword evidence="5" id="KW-1185">Reference proteome</keyword>
<feature type="compositionally biased region" description="Low complexity" evidence="2">
    <location>
        <begin position="542"/>
        <end position="558"/>
    </location>
</feature>
<accession>A0AAE0U9N6</accession>
<evidence type="ECO:0000313" key="5">
    <source>
        <dbReference type="Proteomes" id="UP001281003"/>
    </source>
</evidence>
<reference evidence="4" key="2">
    <citation type="submission" date="2023-07" db="EMBL/GenBank/DDBJ databases">
        <authorList>
            <consortium name="Lawrence Berkeley National Laboratory"/>
            <person name="Haridas S."/>
            <person name="Hensen N."/>
            <person name="Bonometti L."/>
            <person name="Westerberg I."/>
            <person name="Brannstrom I.O."/>
            <person name="Guillou S."/>
            <person name="Cros-Aarteil S."/>
            <person name="Calhoun S."/>
            <person name="Kuo A."/>
            <person name="Mondo S."/>
            <person name="Pangilinan J."/>
            <person name="Riley R."/>
            <person name="LaButti K."/>
            <person name="Andreopoulos B."/>
            <person name="Lipzen A."/>
            <person name="Chen C."/>
            <person name="Yanf M."/>
            <person name="Daum C."/>
            <person name="Ng V."/>
            <person name="Clum A."/>
            <person name="Steindorff A."/>
            <person name="Ohm R."/>
            <person name="Martin F."/>
            <person name="Silar P."/>
            <person name="Natvig D."/>
            <person name="Lalanne C."/>
            <person name="Gautier V."/>
            <person name="Ament-velasquez S.L."/>
            <person name="Kruys A."/>
            <person name="Hutchinson M.I."/>
            <person name="Powell A.J."/>
            <person name="Barry K."/>
            <person name="Miller A.N."/>
            <person name="Grigoriev I.V."/>
            <person name="Debuchy R."/>
            <person name="Gladieux P."/>
            <person name="Thoren M.H."/>
            <person name="Johannesson H."/>
        </authorList>
    </citation>
    <scope>NUCLEOTIDE SEQUENCE</scope>
    <source>
        <strain evidence="4">FGSC 1904</strain>
    </source>
</reference>
<dbReference type="Proteomes" id="UP001281003">
    <property type="component" value="Unassembled WGS sequence"/>
</dbReference>
<feature type="transmembrane region" description="Helical" evidence="3">
    <location>
        <begin position="51"/>
        <end position="73"/>
    </location>
</feature>
<evidence type="ECO:0000256" key="3">
    <source>
        <dbReference type="SAM" id="Phobius"/>
    </source>
</evidence>
<name>A0AAE0U9N6_SORBR</name>
<evidence type="ECO:0000256" key="2">
    <source>
        <dbReference type="SAM" id="MobiDB-lite"/>
    </source>
</evidence>
<keyword evidence="3" id="KW-0472">Membrane</keyword>
<evidence type="ECO:0000313" key="4">
    <source>
        <dbReference type="EMBL" id="KAK3395725.1"/>
    </source>
</evidence>
<feature type="region of interest" description="Disordered" evidence="2">
    <location>
        <begin position="316"/>
        <end position="341"/>
    </location>
</feature>
<feature type="region of interest" description="Disordered" evidence="2">
    <location>
        <begin position="438"/>
        <end position="512"/>
    </location>
</feature>
<evidence type="ECO:0000256" key="1">
    <source>
        <dbReference type="SAM" id="Coils"/>
    </source>
</evidence>
<sequence>MPVPRLRIPIQSSNPSLESNVIAMATRLWPRMGPNGESDSPPEQKPRKTSIIVALVVAVIVLILSIILTLRAIRARHPNPKYVPTPFLKRLWKTWKVPPVKHAYAQAGIDEEYTSQVNRANQDNMEEALSSVNGQNSTNSRTGAAGGTTAEVNRNQSIRSIMTLPAYRPAPAENERVLGREGERDGIDVVVEMPTAEDEEHLRDEEMEALYQIRVARRRANQEREERRRLRQEARQTHNTAALRQIREQARVQTTRNTEELEVLREEHNRIRELRSRATSSVQYADLGVARADGTRIRANSTESERVGLLSDAASMAASQQGGRPSTSAAHHRRGSSSLSIDTSRLGDQFLESPAVATPLTGAGGSSTFSVVTRNSHERGRSMSRSRANSSANTPRAGSSPEMIDADDADLGAVNMPPPPGYEDVRLDDLTPFRSPVASAAVSGRNSPTSLTPLPYNEPPPEYPGPSPALAPLAEETSSMLSSPSTRTDGGRTLAHQRSISGGGSVGTANLPMRLPSLRLDSVPLIVVEPEEESSNSTTGQTINTPTTSTVPTNTNTPERIPHAESSTARNSVSESIRTSTESESGGETPVTTKGKEPERTVQVDKEKGSGSGVATADVSRAESTKSTTAARDKESQSPPVGQGVNRNGSSARMMAEDENP</sequence>
<feature type="compositionally biased region" description="Polar residues" evidence="2">
    <location>
        <begin position="317"/>
        <end position="329"/>
    </location>
</feature>
<keyword evidence="3" id="KW-1133">Transmembrane helix</keyword>
<keyword evidence="1" id="KW-0175">Coiled coil</keyword>
<reference evidence="4" key="1">
    <citation type="journal article" date="2023" name="Mol. Phylogenet. Evol.">
        <title>Genome-scale phylogeny and comparative genomics of the fungal order Sordariales.</title>
        <authorList>
            <person name="Hensen N."/>
            <person name="Bonometti L."/>
            <person name="Westerberg I."/>
            <person name="Brannstrom I.O."/>
            <person name="Guillou S."/>
            <person name="Cros-Aarteil S."/>
            <person name="Calhoun S."/>
            <person name="Haridas S."/>
            <person name="Kuo A."/>
            <person name="Mondo S."/>
            <person name="Pangilinan J."/>
            <person name="Riley R."/>
            <person name="LaButti K."/>
            <person name="Andreopoulos B."/>
            <person name="Lipzen A."/>
            <person name="Chen C."/>
            <person name="Yan M."/>
            <person name="Daum C."/>
            <person name="Ng V."/>
            <person name="Clum A."/>
            <person name="Steindorff A."/>
            <person name="Ohm R.A."/>
            <person name="Martin F."/>
            <person name="Silar P."/>
            <person name="Natvig D.O."/>
            <person name="Lalanne C."/>
            <person name="Gautier V."/>
            <person name="Ament-Velasquez S.L."/>
            <person name="Kruys A."/>
            <person name="Hutchinson M.I."/>
            <person name="Powell A.J."/>
            <person name="Barry K."/>
            <person name="Miller A.N."/>
            <person name="Grigoriev I.V."/>
            <person name="Debuchy R."/>
            <person name="Gladieux P."/>
            <person name="Hiltunen Thoren M."/>
            <person name="Johannesson H."/>
        </authorList>
    </citation>
    <scope>NUCLEOTIDE SEQUENCE</scope>
    <source>
        <strain evidence="4">FGSC 1904</strain>
    </source>
</reference>
<feature type="compositionally biased region" description="Polar residues" evidence="2">
    <location>
        <begin position="476"/>
        <end position="488"/>
    </location>
</feature>
<feature type="compositionally biased region" description="Low complexity" evidence="2">
    <location>
        <begin position="383"/>
        <end position="397"/>
    </location>
</feature>
<feature type="coiled-coil region" evidence="1">
    <location>
        <begin position="213"/>
        <end position="240"/>
    </location>
</feature>